<feature type="transmembrane region" description="Helical" evidence="1">
    <location>
        <begin position="307"/>
        <end position="335"/>
    </location>
</feature>
<keyword evidence="3" id="KW-0808">Transferase</keyword>
<dbReference type="InterPro" id="IPR002656">
    <property type="entry name" value="Acyl_transf_3_dom"/>
</dbReference>
<dbReference type="RefSeq" id="WP_340292289.1">
    <property type="nucleotide sequence ID" value="NZ_JBBEOI010000066.1"/>
</dbReference>
<dbReference type="PANTHER" id="PTHR23028">
    <property type="entry name" value="ACETYLTRANSFERASE"/>
    <property type="match status" value="1"/>
</dbReference>
<evidence type="ECO:0000313" key="4">
    <source>
        <dbReference type="Proteomes" id="UP001595685"/>
    </source>
</evidence>
<dbReference type="Pfam" id="PF01757">
    <property type="entry name" value="Acyl_transf_3"/>
    <property type="match status" value="1"/>
</dbReference>
<accession>A0ABV7WGM8</accession>
<evidence type="ECO:0000313" key="3">
    <source>
        <dbReference type="EMBL" id="MFC3688991.1"/>
    </source>
</evidence>
<feature type="transmembrane region" description="Helical" evidence="1">
    <location>
        <begin position="137"/>
        <end position="157"/>
    </location>
</feature>
<dbReference type="EC" id="2.3.-.-" evidence="3"/>
<feature type="domain" description="Acyltransferase 3" evidence="2">
    <location>
        <begin position="15"/>
        <end position="324"/>
    </location>
</feature>
<feature type="transmembrane region" description="Helical" evidence="1">
    <location>
        <begin position="83"/>
        <end position="103"/>
    </location>
</feature>
<dbReference type="EMBL" id="JBHRWW010000007">
    <property type="protein sequence ID" value="MFC3688991.1"/>
    <property type="molecule type" value="Genomic_DNA"/>
</dbReference>
<feature type="transmembrane region" description="Helical" evidence="1">
    <location>
        <begin position="41"/>
        <end position="62"/>
    </location>
</feature>
<keyword evidence="1" id="KW-0472">Membrane</keyword>
<dbReference type="InterPro" id="IPR050879">
    <property type="entry name" value="Acyltransferase_3"/>
</dbReference>
<keyword evidence="4" id="KW-1185">Reference proteome</keyword>
<dbReference type="GO" id="GO:0016746">
    <property type="term" value="F:acyltransferase activity"/>
    <property type="evidence" value="ECO:0007669"/>
    <property type="project" value="UniProtKB-KW"/>
</dbReference>
<reference evidence="4" key="1">
    <citation type="journal article" date="2019" name="Int. J. Syst. Evol. Microbiol.">
        <title>The Global Catalogue of Microorganisms (GCM) 10K type strain sequencing project: providing services to taxonomists for standard genome sequencing and annotation.</title>
        <authorList>
            <consortium name="The Broad Institute Genomics Platform"/>
            <consortium name="The Broad Institute Genome Sequencing Center for Infectious Disease"/>
            <person name="Wu L."/>
            <person name="Ma J."/>
        </authorList>
    </citation>
    <scope>NUCLEOTIDE SEQUENCE [LARGE SCALE GENOMIC DNA]</scope>
    <source>
        <strain evidence="4">NCAIM B.02333</strain>
    </source>
</reference>
<proteinExistence type="predicted"/>
<feature type="transmembrane region" description="Helical" evidence="1">
    <location>
        <begin position="228"/>
        <end position="248"/>
    </location>
</feature>
<feature type="transmembrane region" description="Helical" evidence="1">
    <location>
        <begin position="202"/>
        <end position="221"/>
    </location>
</feature>
<organism evidence="3 4">
    <name type="scientific">Aquipuribacter hungaricus</name>
    <dbReference type="NCBI Taxonomy" id="545624"/>
    <lineage>
        <taxon>Bacteria</taxon>
        <taxon>Bacillati</taxon>
        <taxon>Actinomycetota</taxon>
        <taxon>Actinomycetes</taxon>
        <taxon>Micrococcales</taxon>
        <taxon>Intrasporangiaceae</taxon>
        <taxon>Aquipuribacter</taxon>
    </lineage>
</organism>
<gene>
    <name evidence="3" type="ORF">ACFOLH_11620</name>
</gene>
<sequence>MTSTAAPAVPSGYRPALDGLRGVAIVLVVLDHVWSDPPVRVGPTGVTLFFALSGYLITGILLDEHARTGAVRLGRFYLRRAARLLPALLVAVLVCDVLFVLAGDRASVVASVWGLAYVANYVIAVQGEYLPGWAQTWSLAVEEHFYLLWPLLLLLLLRRRSLRTALLGTLALCAASVLWRLYLLLAPWAEGYDLLLVHGSLARADALLYGCAAAVAVRLGWRLPRGALWPAAAVVAVLTVLTGGSGWFLVAGQAVLSVAATVVVLAVDGATRGSTGSGVRRALSWRPLVLTGVVSYGLYLWHYPLIYVAFALGLGGSVGGRAVAGILVAGLASWASYRLVEKPVRTWVRANEDRLLRRRDRAVV</sequence>
<keyword evidence="1" id="KW-1133">Transmembrane helix</keyword>
<evidence type="ECO:0000256" key="1">
    <source>
        <dbReference type="SAM" id="Phobius"/>
    </source>
</evidence>
<keyword evidence="3" id="KW-0012">Acyltransferase</keyword>
<protein>
    <submittedName>
        <fullName evidence="3">Acyltransferase family protein</fullName>
        <ecNumber evidence="3">2.3.-.-</ecNumber>
    </submittedName>
</protein>
<keyword evidence="1" id="KW-0812">Transmembrane</keyword>
<name>A0ABV7WGM8_9MICO</name>
<feature type="transmembrane region" description="Helical" evidence="1">
    <location>
        <begin position="254"/>
        <end position="271"/>
    </location>
</feature>
<dbReference type="PANTHER" id="PTHR23028:SF53">
    <property type="entry name" value="ACYL_TRANSF_3 DOMAIN-CONTAINING PROTEIN"/>
    <property type="match status" value="1"/>
</dbReference>
<comment type="caution">
    <text evidence="3">The sequence shown here is derived from an EMBL/GenBank/DDBJ whole genome shotgun (WGS) entry which is preliminary data.</text>
</comment>
<evidence type="ECO:0000259" key="2">
    <source>
        <dbReference type="Pfam" id="PF01757"/>
    </source>
</evidence>
<dbReference type="Proteomes" id="UP001595685">
    <property type="component" value="Unassembled WGS sequence"/>
</dbReference>
<feature type="transmembrane region" description="Helical" evidence="1">
    <location>
        <begin position="164"/>
        <end position="182"/>
    </location>
</feature>